<sequence length="205" mass="22024">MSEVVVFGAAGRTGRLVVAEALAAGHHVTAAVRTPTEFPARVPVVRADVRDPDSVRAAVAGHDVVVCAIGPSGRRPLGLYSEGARALVAAMGSAGVGRVIAITSGGVRRDDPNFGFWYRTVLRPLAEDLYADMRLMESTFRDSGLDWTFVRPSHLQDKPPTGDYRVQDGVTPKGGWKVSRTDVARFIAGEVDAREWSRKAPTIAE</sequence>
<dbReference type="SUPFAM" id="SSF51735">
    <property type="entry name" value="NAD(P)-binding Rossmann-fold domains"/>
    <property type="match status" value="1"/>
</dbReference>
<dbReference type="PANTHER" id="PTHR43355">
    <property type="entry name" value="FLAVIN REDUCTASE (NADPH)"/>
    <property type="match status" value="1"/>
</dbReference>
<dbReference type="CDD" id="cd05244">
    <property type="entry name" value="BVR-B_like_SDR_a"/>
    <property type="match status" value="1"/>
</dbReference>
<dbReference type="AlphaFoldDB" id="A0A2T0THF5"/>
<dbReference type="InterPro" id="IPR016040">
    <property type="entry name" value="NAD(P)-bd_dom"/>
</dbReference>
<reference evidence="2 3" key="1">
    <citation type="submission" date="2018-03" db="EMBL/GenBank/DDBJ databases">
        <title>Genomic Encyclopedia of Archaeal and Bacterial Type Strains, Phase II (KMG-II): from individual species to whole genera.</title>
        <authorList>
            <person name="Goeker M."/>
        </authorList>
    </citation>
    <scope>NUCLEOTIDE SEQUENCE [LARGE SCALE GENOMIC DNA]</scope>
    <source>
        <strain evidence="2 3">DSM 44720</strain>
    </source>
</reference>
<dbReference type="OrthoDB" id="3763081at2"/>
<feature type="domain" description="NAD(P)-binding" evidence="1">
    <location>
        <begin position="8"/>
        <end position="191"/>
    </location>
</feature>
<organism evidence="2 3">
    <name type="scientific">Umezawaea tangerina</name>
    <dbReference type="NCBI Taxonomy" id="84725"/>
    <lineage>
        <taxon>Bacteria</taxon>
        <taxon>Bacillati</taxon>
        <taxon>Actinomycetota</taxon>
        <taxon>Actinomycetes</taxon>
        <taxon>Pseudonocardiales</taxon>
        <taxon>Pseudonocardiaceae</taxon>
        <taxon>Umezawaea</taxon>
    </lineage>
</organism>
<dbReference type="Pfam" id="PF13460">
    <property type="entry name" value="NAD_binding_10"/>
    <property type="match status" value="1"/>
</dbReference>
<evidence type="ECO:0000313" key="3">
    <source>
        <dbReference type="Proteomes" id="UP000239494"/>
    </source>
</evidence>
<dbReference type="RefSeq" id="WP_106186598.1">
    <property type="nucleotide sequence ID" value="NZ_PVTF01000002.1"/>
</dbReference>
<dbReference type="InterPro" id="IPR051606">
    <property type="entry name" value="Polyketide_Oxido-like"/>
</dbReference>
<gene>
    <name evidence="2" type="ORF">CLV43_102614</name>
</gene>
<dbReference type="GO" id="GO:0004074">
    <property type="term" value="F:biliverdin reductase [NAD(P)H] activity"/>
    <property type="evidence" value="ECO:0007669"/>
    <property type="project" value="TreeGrafter"/>
</dbReference>
<evidence type="ECO:0000259" key="1">
    <source>
        <dbReference type="Pfam" id="PF13460"/>
    </source>
</evidence>
<evidence type="ECO:0000313" key="2">
    <source>
        <dbReference type="EMBL" id="PRY45049.1"/>
    </source>
</evidence>
<name>A0A2T0THF5_9PSEU</name>
<dbReference type="PANTHER" id="PTHR43355:SF2">
    <property type="entry name" value="FLAVIN REDUCTASE (NADPH)"/>
    <property type="match status" value="1"/>
</dbReference>
<accession>A0A2T0THF5</accession>
<dbReference type="Proteomes" id="UP000239494">
    <property type="component" value="Unassembled WGS sequence"/>
</dbReference>
<comment type="caution">
    <text evidence="2">The sequence shown here is derived from an EMBL/GenBank/DDBJ whole genome shotgun (WGS) entry which is preliminary data.</text>
</comment>
<protein>
    <submittedName>
        <fullName evidence="2">Putative NADH-flavin reductase</fullName>
    </submittedName>
</protein>
<dbReference type="Gene3D" id="3.40.50.720">
    <property type="entry name" value="NAD(P)-binding Rossmann-like Domain"/>
    <property type="match status" value="1"/>
</dbReference>
<dbReference type="InterPro" id="IPR036291">
    <property type="entry name" value="NAD(P)-bd_dom_sf"/>
</dbReference>
<proteinExistence type="predicted"/>
<dbReference type="EMBL" id="PVTF01000002">
    <property type="protein sequence ID" value="PRY45049.1"/>
    <property type="molecule type" value="Genomic_DNA"/>
</dbReference>
<dbReference type="GO" id="GO:0042602">
    <property type="term" value="F:riboflavin reductase (NADPH) activity"/>
    <property type="evidence" value="ECO:0007669"/>
    <property type="project" value="TreeGrafter"/>
</dbReference>
<keyword evidence="3" id="KW-1185">Reference proteome</keyword>